<keyword evidence="2" id="KW-0690">Ribosome biogenesis</keyword>
<dbReference type="CDD" id="cd17960">
    <property type="entry name" value="DEADc_DDX55"/>
    <property type="match status" value="1"/>
</dbReference>
<evidence type="ECO:0000256" key="3">
    <source>
        <dbReference type="ARBA" id="ARBA00022552"/>
    </source>
</evidence>
<comment type="similarity">
    <text evidence="11">Belongs to the DEAD box helicase family. DDX55/SPB4 subfamily.</text>
</comment>
<keyword evidence="4 12" id="KW-0547">Nucleotide-binding</keyword>
<evidence type="ECO:0000256" key="9">
    <source>
        <dbReference type="ARBA" id="ARBA00023054"/>
    </source>
</evidence>
<dbReference type="Pfam" id="PF13959">
    <property type="entry name" value="CTE_SPB4"/>
    <property type="match status" value="1"/>
</dbReference>
<evidence type="ECO:0000256" key="11">
    <source>
        <dbReference type="ARBA" id="ARBA00038002"/>
    </source>
</evidence>
<dbReference type="Pfam" id="PF23681">
    <property type="entry name" value="CTT_SPB4"/>
    <property type="match status" value="1"/>
</dbReference>
<keyword evidence="3" id="KW-0698">rRNA processing</keyword>
<evidence type="ECO:0000256" key="5">
    <source>
        <dbReference type="ARBA" id="ARBA00022801"/>
    </source>
</evidence>
<dbReference type="InterPro" id="IPR001650">
    <property type="entry name" value="Helicase_C-like"/>
</dbReference>
<organism evidence="17 18">
    <name type="scientific">Australozyma saopauloensis</name>
    <dbReference type="NCBI Taxonomy" id="291208"/>
    <lineage>
        <taxon>Eukaryota</taxon>
        <taxon>Fungi</taxon>
        <taxon>Dikarya</taxon>
        <taxon>Ascomycota</taxon>
        <taxon>Saccharomycotina</taxon>
        <taxon>Pichiomycetes</taxon>
        <taxon>Metschnikowiaceae</taxon>
        <taxon>Australozyma</taxon>
    </lineage>
</organism>
<feature type="region of interest" description="Disordered" evidence="14">
    <location>
        <begin position="537"/>
        <end position="608"/>
    </location>
</feature>
<dbReference type="Pfam" id="PF00270">
    <property type="entry name" value="DEAD"/>
    <property type="match status" value="1"/>
</dbReference>
<keyword evidence="10" id="KW-0539">Nucleus</keyword>
<keyword evidence="8 13" id="KW-0694">RNA-binding</keyword>
<evidence type="ECO:0000256" key="6">
    <source>
        <dbReference type="ARBA" id="ARBA00022806"/>
    </source>
</evidence>
<evidence type="ECO:0000256" key="14">
    <source>
        <dbReference type="SAM" id="MobiDB-lite"/>
    </source>
</evidence>
<dbReference type="GO" id="GO:0005730">
    <property type="term" value="C:nucleolus"/>
    <property type="evidence" value="ECO:0007669"/>
    <property type="project" value="UniProtKB-SubCell"/>
</dbReference>
<dbReference type="Gene3D" id="3.40.50.300">
    <property type="entry name" value="P-loop containing nucleotide triphosphate hydrolases"/>
    <property type="match status" value="2"/>
</dbReference>
<dbReference type="Pfam" id="PF00271">
    <property type="entry name" value="Helicase_C"/>
    <property type="match status" value="1"/>
</dbReference>
<dbReference type="SUPFAM" id="SSF52540">
    <property type="entry name" value="P-loop containing nucleoside triphosphate hydrolases"/>
    <property type="match status" value="1"/>
</dbReference>
<dbReference type="GO" id="GO:0003723">
    <property type="term" value="F:RNA binding"/>
    <property type="evidence" value="ECO:0007669"/>
    <property type="project" value="UniProtKB-UniRule"/>
</dbReference>
<comment type="subcellular location">
    <subcellularLocation>
        <location evidence="1">Nucleus</location>
        <location evidence="1">Nucleolus</location>
    </subcellularLocation>
</comment>
<dbReference type="KEGG" id="asau:88173760"/>
<dbReference type="GeneID" id="88173760"/>
<evidence type="ECO:0000256" key="13">
    <source>
        <dbReference type="RuleBase" id="RU365068"/>
    </source>
</evidence>
<evidence type="ECO:0000256" key="10">
    <source>
        <dbReference type="ARBA" id="ARBA00023242"/>
    </source>
</evidence>
<dbReference type="GO" id="GO:0003724">
    <property type="term" value="F:RNA helicase activity"/>
    <property type="evidence" value="ECO:0007669"/>
    <property type="project" value="UniProtKB-EC"/>
</dbReference>
<dbReference type="SMART" id="SM01178">
    <property type="entry name" value="DUF4217"/>
    <property type="match status" value="1"/>
</dbReference>
<keyword evidence="18" id="KW-1185">Reference proteome</keyword>
<dbReference type="InterPro" id="IPR025313">
    <property type="entry name" value="SPB4-like_CTE"/>
</dbReference>
<gene>
    <name evidence="17" type="ORF">PUMCH_002696</name>
</gene>
<evidence type="ECO:0000256" key="1">
    <source>
        <dbReference type="ARBA" id="ARBA00004604"/>
    </source>
</evidence>
<dbReference type="PROSITE" id="PS51192">
    <property type="entry name" value="HELICASE_ATP_BIND_1"/>
    <property type="match status" value="1"/>
</dbReference>
<dbReference type="InterPro" id="IPR027417">
    <property type="entry name" value="P-loop_NTPase"/>
</dbReference>
<evidence type="ECO:0000259" key="16">
    <source>
        <dbReference type="PROSITE" id="PS51194"/>
    </source>
</evidence>
<dbReference type="GO" id="GO:0016787">
    <property type="term" value="F:hydrolase activity"/>
    <property type="evidence" value="ECO:0007669"/>
    <property type="project" value="UniProtKB-KW"/>
</dbReference>
<feature type="domain" description="Helicase ATP-binding" evidence="15">
    <location>
        <begin position="37"/>
        <end position="229"/>
    </location>
</feature>
<dbReference type="RefSeq" id="XP_062877765.1">
    <property type="nucleotide sequence ID" value="XM_063021695.1"/>
</dbReference>
<evidence type="ECO:0000313" key="18">
    <source>
        <dbReference type="Proteomes" id="UP001338582"/>
    </source>
</evidence>
<evidence type="ECO:0000313" key="17">
    <source>
        <dbReference type="EMBL" id="WPK25383.1"/>
    </source>
</evidence>
<dbReference type="SMART" id="SM00487">
    <property type="entry name" value="DEXDc"/>
    <property type="match status" value="1"/>
</dbReference>
<dbReference type="SMART" id="SM00490">
    <property type="entry name" value="HELICc"/>
    <property type="match status" value="1"/>
</dbReference>
<comment type="function">
    <text evidence="13">RNA helicase.</text>
</comment>
<dbReference type="PROSITE" id="PS51194">
    <property type="entry name" value="HELICASE_CTER"/>
    <property type="match status" value="1"/>
</dbReference>
<dbReference type="InterPro" id="IPR014001">
    <property type="entry name" value="Helicase_ATP-bd"/>
</dbReference>
<dbReference type="InterPro" id="IPR000629">
    <property type="entry name" value="RNA-helicase_DEAD-box_CS"/>
</dbReference>
<keyword evidence="9" id="KW-0175">Coiled coil</keyword>
<feature type="domain" description="Helicase C-terminal" evidence="16">
    <location>
        <begin position="262"/>
        <end position="420"/>
    </location>
</feature>
<comment type="domain">
    <text evidence="13">The Q motif is unique to and characteristic of the DEAD box family of RNA helicases and controls ATP binding and hydrolysis.</text>
</comment>
<keyword evidence="7 12" id="KW-0067">ATP-binding</keyword>
<dbReference type="InterPro" id="IPR011545">
    <property type="entry name" value="DEAD/DEAH_box_helicase_dom"/>
</dbReference>
<evidence type="ECO:0000256" key="7">
    <source>
        <dbReference type="ARBA" id="ARBA00022840"/>
    </source>
</evidence>
<comment type="catalytic activity">
    <reaction evidence="13">
        <text>ATP + H2O = ADP + phosphate + H(+)</text>
        <dbReference type="Rhea" id="RHEA:13065"/>
        <dbReference type="ChEBI" id="CHEBI:15377"/>
        <dbReference type="ChEBI" id="CHEBI:15378"/>
        <dbReference type="ChEBI" id="CHEBI:30616"/>
        <dbReference type="ChEBI" id="CHEBI:43474"/>
        <dbReference type="ChEBI" id="CHEBI:456216"/>
        <dbReference type="EC" id="3.6.4.13"/>
    </reaction>
</comment>
<dbReference type="CDD" id="cd18787">
    <property type="entry name" value="SF2_C_DEAD"/>
    <property type="match status" value="1"/>
</dbReference>
<dbReference type="InterPro" id="IPR056330">
    <property type="entry name" value="CTT_SPB4"/>
</dbReference>
<evidence type="ECO:0000256" key="12">
    <source>
        <dbReference type="RuleBase" id="RU000492"/>
    </source>
</evidence>
<dbReference type="AlphaFoldDB" id="A0AAX4HA45"/>
<dbReference type="PROSITE" id="PS00039">
    <property type="entry name" value="DEAD_ATP_HELICASE"/>
    <property type="match status" value="1"/>
</dbReference>
<feature type="compositionally biased region" description="Basic and acidic residues" evidence="14">
    <location>
        <begin position="546"/>
        <end position="565"/>
    </location>
</feature>
<reference evidence="17 18" key="1">
    <citation type="submission" date="2023-10" db="EMBL/GenBank/DDBJ databases">
        <title>Draft Genome Sequence of Candida saopaulonensis from a very Premature Infant with Sepsis.</title>
        <authorList>
            <person name="Ning Y."/>
            <person name="Dai R."/>
            <person name="Xiao M."/>
            <person name="Xu Y."/>
            <person name="Yan Q."/>
            <person name="Zhang L."/>
        </authorList>
    </citation>
    <scope>NUCLEOTIDE SEQUENCE [LARGE SCALE GENOMIC DNA]</scope>
    <source>
        <strain evidence="17 18">19XY460</strain>
    </source>
</reference>
<dbReference type="GO" id="GO:0005524">
    <property type="term" value="F:ATP binding"/>
    <property type="evidence" value="ECO:0007669"/>
    <property type="project" value="UniProtKB-UniRule"/>
</dbReference>
<protein>
    <recommendedName>
        <fullName evidence="13">ATP-dependent RNA helicase</fullName>
        <ecNumber evidence="13">3.6.4.13</ecNumber>
    </recommendedName>
</protein>
<evidence type="ECO:0000256" key="2">
    <source>
        <dbReference type="ARBA" id="ARBA00022517"/>
    </source>
</evidence>
<dbReference type="EC" id="3.6.4.13" evidence="13"/>
<evidence type="ECO:0000259" key="15">
    <source>
        <dbReference type="PROSITE" id="PS51192"/>
    </source>
</evidence>
<dbReference type="EMBL" id="CP138896">
    <property type="protein sequence ID" value="WPK25383.1"/>
    <property type="molecule type" value="Genomic_DNA"/>
</dbReference>
<accession>A0AAX4HA45</accession>
<keyword evidence="5 12" id="KW-0378">Hydrolase</keyword>
<dbReference type="Proteomes" id="UP001338582">
    <property type="component" value="Chromosome 3"/>
</dbReference>
<dbReference type="PANTHER" id="PTHR24031">
    <property type="entry name" value="RNA HELICASE"/>
    <property type="match status" value="1"/>
</dbReference>
<sequence length="608" mass="69230">MSTLLWENLQPVLHPWLYEALISLEYPAMTPVQASTIPLFSKNKDVIVESVTGSGKTLSFVVPVLQHVSNRLYGSVGAEEQVVPLKKGHFLAIVVAPTRELASQIKDVFDRIVEYLPEGKTPIRTQLVVGSLSSTRQNLEDFLGSRNQIFVGTPGRLNEILSSSKVSTLSVEVAVLDEADRLLDLSFETEVESILKMLPKQRRTGLYSATLSAAGDRVFRTGLMNPVRISVQSKSSKRAAPTSLSIQYMLVDPERKLSTFRGLVKEYRFKKCIAYFPTCASVKFFYEILTKVFQDEDLKLFSLHGQISTSNRMKTLQSFVDGDSSEKKYILMTTDVAARGIDVPDVDLVVQLEPPTDPDMFLHRCGRTGRANKIGRALVFLNKDSTEEDYVPFMEVKKVEMSEMDTFNTDKIHPIMSEKIKKYMLEDRARHEAAVKAYVGFVRYYQKHIASSIFRLQSLDYLGTARMYGLLRLPKMPETRFIPSEKFPQDGWLTDLKLDMDTFAYADKDKERVRLETLEETKAKLIKDAKTRKLLKKKNESWSSKTETKDAKATRREKQQKKRDAIQQQIMEEGSSDEDTQQDWKDMLRQNKKQKTAALAVQGSFDDL</sequence>
<keyword evidence="6 12" id="KW-0347">Helicase</keyword>
<evidence type="ECO:0000256" key="4">
    <source>
        <dbReference type="ARBA" id="ARBA00022741"/>
    </source>
</evidence>
<evidence type="ECO:0000256" key="8">
    <source>
        <dbReference type="ARBA" id="ARBA00022884"/>
    </source>
</evidence>
<proteinExistence type="inferred from homology"/>
<dbReference type="GO" id="GO:0006364">
    <property type="term" value="P:rRNA processing"/>
    <property type="evidence" value="ECO:0007669"/>
    <property type="project" value="UniProtKB-KW"/>
</dbReference>
<name>A0AAX4HA45_9ASCO</name>